<feature type="domain" description="Bromo" evidence="10">
    <location>
        <begin position="224"/>
        <end position="294"/>
    </location>
</feature>
<keyword evidence="4" id="KW-0805">Transcription regulation</keyword>
<dbReference type="SUPFAM" id="SSF47370">
    <property type="entry name" value="Bromodomain"/>
    <property type="match status" value="2"/>
</dbReference>
<dbReference type="SMART" id="SM00297">
    <property type="entry name" value="BROMO"/>
    <property type="match status" value="2"/>
</dbReference>
<evidence type="ECO:0000256" key="3">
    <source>
        <dbReference type="ARBA" id="ARBA00022853"/>
    </source>
</evidence>
<evidence type="ECO:0000256" key="1">
    <source>
        <dbReference type="ARBA" id="ARBA00004123"/>
    </source>
</evidence>
<dbReference type="EMBL" id="JAEVFJ010000009">
    <property type="protein sequence ID" value="KAH8102411.1"/>
    <property type="molecule type" value="Genomic_DNA"/>
</dbReference>
<dbReference type="OrthoDB" id="6017at2759"/>
<feature type="region of interest" description="Disordered" evidence="9">
    <location>
        <begin position="1"/>
        <end position="67"/>
    </location>
</feature>
<keyword evidence="3" id="KW-0156">Chromatin regulator</keyword>
<keyword evidence="7" id="KW-0539">Nucleus</keyword>
<dbReference type="GO" id="GO:0006338">
    <property type="term" value="P:chromatin remodeling"/>
    <property type="evidence" value="ECO:0007669"/>
    <property type="project" value="InterPro"/>
</dbReference>
<protein>
    <recommendedName>
        <fullName evidence="10">Bromo domain-containing protein</fullName>
    </recommendedName>
</protein>
<sequence>MSKREASMFAAQGVVDVDAPRAKRHKPGPPSQTDSPDKNGAAIGREVKQEQIENAEGNVETGPEAPEVVKERGLRVWQTVKDAVNKEGRTLSYNFMRLPSQRQYPDYYEIIKHPVSLEKIKENLEKGEYLTFSQCVGDLEICFKNAKKYNVRDSQIWKDAKILHKLVTTEAAKITGNTSGHGEDDVEAPGGSSDAEGDGKKKKPNMNRLLKVRLQKLVDKTDSTGRVLSTEFMDLPDRKKWPIYYKTINKPQCIERIFKRLKRKEYHTTVDFANDVELVFSNAMEFNQEHTGIWEDAMVLRDYFRLLMADLPPPFTIPAYATTSHSTKIKLRMPNISQQQATPTAVTSPAGGALMLRVPPQASPASSTPQLPNSNTIAVNVAKSPNVTAKLKANSIIPETIHLTPPPSTSTPQPPAILATNGTATSHSQSITFTPPAYPSAFAPSQHPNPTYPPQPQSRTPTTVQLALPNTNTFHPGARQQPSTPVQTQILNLTAPTTSIGPRGSSQTRTMVGQSVVTMPTQGMPPISTVTTTTWSAGTATVPSKSPTPSTAVRQRRFEHVKLVTMPNGRRLDLDAKDRVKTWAARLGVDELIVGISGVKFFPLEEGEEEVEADENMGMDGGHRKEEEEEDEQPAVVLPSPKRPRGRPRKKPLNPSLVQIATPLVKAQKPFGPIDVQVKLNGSVVQSKPDTKHEWEVKLPLGCNVLEIVEKTGMVWRVYLERVGGDAAH</sequence>
<evidence type="ECO:0000313" key="12">
    <source>
        <dbReference type="Proteomes" id="UP000813824"/>
    </source>
</evidence>
<dbReference type="PANTHER" id="PTHR16062:SF19">
    <property type="entry name" value="PROTEIN POLYBROMO-1"/>
    <property type="match status" value="1"/>
</dbReference>
<evidence type="ECO:0000259" key="10">
    <source>
        <dbReference type="PROSITE" id="PS50014"/>
    </source>
</evidence>
<feature type="region of interest" description="Disordered" evidence="9">
    <location>
        <begin position="441"/>
        <end position="462"/>
    </location>
</feature>
<feature type="compositionally biased region" description="Acidic residues" evidence="9">
    <location>
        <begin position="606"/>
        <end position="617"/>
    </location>
</feature>
<comment type="subcellular location">
    <subcellularLocation>
        <location evidence="1">Nucleus</location>
    </subcellularLocation>
</comment>
<dbReference type="InterPro" id="IPR037382">
    <property type="entry name" value="Rsc/polybromo"/>
</dbReference>
<accession>A0A8K0USG8</accession>
<keyword evidence="2" id="KW-0677">Repeat</keyword>
<organism evidence="11 12">
    <name type="scientific">Cristinia sonorae</name>
    <dbReference type="NCBI Taxonomy" id="1940300"/>
    <lineage>
        <taxon>Eukaryota</taxon>
        <taxon>Fungi</taxon>
        <taxon>Dikarya</taxon>
        <taxon>Basidiomycota</taxon>
        <taxon>Agaricomycotina</taxon>
        <taxon>Agaricomycetes</taxon>
        <taxon>Agaricomycetidae</taxon>
        <taxon>Agaricales</taxon>
        <taxon>Pleurotineae</taxon>
        <taxon>Stephanosporaceae</taxon>
        <taxon>Cristinia</taxon>
    </lineage>
</organism>
<dbReference type="GO" id="GO:0006368">
    <property type="term" value="P:transcription elongation by RNA polymerase II"/>
    <property type="evidence" value="ECO:0007669"/>
    <property type="project" value="TreeGrafter"/>
</dbReference>
<reference evidence="11" key="1">
    <citation type="journal article" date="2021" name="New Phytol.">
        <title>Evolutionary innovations through gain and loss of genes in the ectomycorrhizal Boletales.</title>
        <authorList>
            <person name="Wu G."/>
            <person name="Miyauchi S."/>
            <person name="Morin E."/>
            <person name="Kuo A."/>
            <person name="Drula E."/>
            <person name="Varga T."/>
            <person name="Kohler A."/>
            <person name="Feng B."/>
            <person name="Cao Y."/>
            <person name="Lipzen A."/>
            <person name="Daum C."/>
            <person name="Hundley H."/>
            <person name="Pangilinan J."/>
            <person name="Johnson J."/>
            <person name="Barry K."/>
            <person name="LaButti K."/>
            <person name="Ng V."/>
            <person name="Ahrendt S."/>
            <person name="Min B."/>
            <person name="Choi I.G."/>
            <person name="Park H."/>
            <person name="Plett J.M."/>
            <person name="Magnuson J."/>
            <person name="Spatafora J.W."/>
            <person name="Nagy L.G."/>
            <person name="Henrissat B."/>
            <person name="Grigoriev I.V."/>
            <person name="Yang Z.L."/>
            <person name="Xu J."/>
            <person name="Martin F.M."/>
        </authorList>
    </citation>
    <scope>NUCLEOTIDE SEQUENCE</scope>
    <source>
        <strain evidence="11">KKN 215</strain>
    </source>
</reference>
<evidence type="ECO:0000256" key="4">
    <source>
        <dbReference type="ARBA" id="ARBA00023015"/>
    </source>
</evidence>
<evidence type="ECO:0000256" key="9">
    <source>
        <dbReference type="SAM" id="MobiDB-lite"/>
    </source>
</evidence>
<comment type="caution">
    <text evidence="11">The sequence shown here is derived from an EMBL/GenBank/DDBJ whole genome shotgun (WGS) entry which is preliminary data.</text>
</comment>
<feature type="region of interest" description="Disordered" evidence="9">
    <location>
        <begin position="606"/>
        <end position="654"/>
    </location>
</feature>
<feature type="compositionally biased region" description="Basic residues" evidence="9">
    <location>
        <begin position="642"/>
        <end position="652"/>
    </location>
</feature>
<evidence type="ECO:0000256" key="2">
    <source>
        <dbReference type="ARBA" id="ARBA00022737"/>
    </source>
</evidence>
<dbReference type="Pfam" id="PF00439">
    <property type="entry name" value="Bromodomain"/>
    <property type="match status" value="2"/>
</dbReference>
<evidence type="ECO:0000256" key="8">
    <source>
        <dbReference type="PROSITE-ProRule" id="PRU00035"/>
    </source>
</evidence>
<feature type="region of interest" description="Disordered" evidence="9">
    <location>
        <begin position="174"/>
        <end position="203"/>
    </location>
</feature>
<feature type="domain" description="Bromo" evidence="10">
    <location>
        <begin position="87"/>
        <end position="157"/>
    </location>
</feature>
<keyword evidence="12" id="KW-1185">Reference proteome</keyword>
<evidence type="ECO:0000256" key="5">
    <source>
        <dbReference type="ARBA" id="ARBA00023117"/>
    </source>
</evidence>
<proteinExistence type="predicted"/>
<dbReference type="PANTHER" id="PTHR16062">
    <property type="entry name" value="SWI/SNF-RELATED"/>
    <property type="match status" value="1"/>
</dbReference>
<dbReference type="GO" id="GO:0016586">
    <property type="term" value="C:RSC-type complex"/>
    <property type="evidence" value="ECO:0007669"/>
    <property type="project" value="InterPro"/>
</dbReference>
<name>A0A8K0USG8_9AGAR</name>
<keyword evidence="5 8" id="KW-0103">Bromodomain</keyword>
<evidence type="ECO:0000256" key="6">
    <source>
        <dbReference type="ARBA" id="ARBA00023163"/>
    </source>
</evidence>
<dbReference type="Gene3D" id="1.20.920.10">
    <property type="entry name" value="Bromodomain-like"/>
    <property type="match status" value="2"/>
</dbReference>
<keyword evidence="6" id="KW-0804">Transcription</keyword>
<dbReference type="InterPro" id="IPR036427">
    <property type="entry name" value="Bromodomain-like_sf"/>
</dbReference>
<evidence type="ECO:0000256" key="7">
    <source>
        <dbReference type="ARBA" id="ARBA00023242"/>
    </source>
</evidence>
<gene>
    <name evidence="11" type="ORF">BXZ70DRAFT_1006338</name>
</gene>
<dbReference type="PROSITE" id="PS50014">
    <property type="entry name" value="BROMODOMAIN_2"/>
    <property type="match status" value="2"/>
</dbReference>
<evidence type="ECO:0000313" key="11">
    <source>
        <dbReference type="EMBL" id="KAH8102411.1"/>
    </source>
</evidence>
<dbReference type="InterPro" id="IPR001487">
    <property type="entry name" value="Bromodomain"/>
</dbReference>
<dbReference type="Proteomes" id="UP000813824">
    <property type="component" value="Unassembled WGS sequence"/>
</dbReference>
<dbReference type="PRINTS" id="PR00503">
    <property type="entry name" value="BROMODOMAIN"/>
</dbReference>
<dbReference type="GO" id="GO:0003682">
    <property type="term" value="F:chromatin binding"/>
    <property type="evidence" value="ECO:0007669"/>
    <property type="project" value="TreeGrafter"/>
</dbReference>
<dbReference type="CDD" id="cd04369">
    <property type="entry name" value="Bromodomain"/>
    <property type="match status" value="1"/>
</dbReference>
<dbReference type="AlphaFoldDB" id="A0A8K0USG8"/>